<evidence type="ECO:0000256" key="1">
    <source>
        <dbReference type="ARBA" id="ARBA00001974"/>
    </source>
</evidence>
<dbReference type="InterPro" id="IPR045170">
    <property type="entry name" value="MTOX"/>
</dbReference>
<keyword evidence="4" id="KW-0560">Oxidoreductase</keyword>
<dbReference type="PANTHER" id="PTHR10961:SF7">
    <property type="entry name" value="FAD DEPENDENT OXIDOREDUCTASE DOMAIN-CONTAINING PROTEIN"/>
    <property type="match status" value="1"/>
</dbReference>
<dbReference type="InterPro" id="IPR036188">
    <property type="entry name" value="FAD/NAD-bd_sf"/>
</dbReference>
<dbReference type="PANTHER" id="PTHR10961">
    <property type="entry name" value="PEROXISOMAL SARCOSINE OXIDASE"/>
    <property type="match status" value="1"/>
</dbReference>
<dbReference type="RefSeq" id="WP_337693591.1">
    <property type="nucleotide sequence ID" value="NZ_JBBEGN010000001.1"/>
</dbReference>
<dbReference type="EMBL" id="JBBEGN010000001">
    <property type="protein sequence ID" value="MEJ2866985.1"/>
    <property type="molecule type" value="Genomic_DNA"/>
</dbReference>
<feature type="domain" description="FAD dependent oxidoreductase" evidence="5">
    <location>
        <begin position="8"/>
        <end position="359"/>
    </location>
</feature>
<proteinExistence type="predicted"/>
<evidence type="ECO:0000259" key="5">
    <source>
        <dbReference type="Pfam" id="PF01266"/>
    </source>
</evidence>
<evidence type="ECO:0000256" key="4">
    <source>
        <dbReference type="ARBA" id="ARBA00023002"/>
    </source>
</evidence>
<dbReference type="Gene3D" id="3.50.50.60">
    <property type="entry name" value="FAD/NAD(P)-binding domain"/>
    <property type="match status" value="1"/>
</dbReference>
<evidence type="ECO:0000256" key="3">
    <source>
        <dbReference type="ARBA" id="ARBA00022827"/>
    </source>
</evidence>
<sequence length="390" mass="41633">MTSDHRHVVVGCGGLGAAALYWLARAAGGARGAVLGLEAGALGGDRPDGRLLGHAQRQDVYAALAPAAHDAWRAVERVSGRTLLAETGELLIEDGEDRLGPATLDGHRAVAARHGTVIEELDAREVTARWPQFRLAGTEHAIHQRHSGVVDVRRAEATHLALARGQGADVADHTAVRALHPTRDHVEVVTDDGVLRADQVVVTADGLTTDVLAGVGRDLRLTTLEEHVTTYATPHLLDFSGEHFPAFRWYGAEHVHGHPVLGEVATTLDQHLDGHGVAADSGSFEAAALRRKRREEFLAEHVPGFGGPELTTRTHHSAIAPDHHLVVDTVPEAPRVHVAVGAGHGAAYASLIGRVLAELATAGRSRFPVDTFSLDRPALLDPDFERRFGF</sequence>
<accession>A0ABU8MK32</accession>
<keyword evidence="3" id="KW-0274">FAD</keyword>
<comment type="caution">
    <text evidence="6">The sequence shown here is derived from an EMBL/GenBank/DDBJ whole genome shotgun (WGS) entry which is preliminary data.</text>
</comment>
<evidence type="ECO:0000313" key="6">
    <source>
        <dbReference type="EMBL" id="MEJ2866985.1"/>
    </source>
</evidence>
<dbReference type="Proteomes" id="UP001385809">
    <property type="component" value="Unassembled WGS sequence"/>
</dbReference>
<protein>
    <submittedName>
        <fullName evidence="6">FAD-dependent oxidoreductase</fullName>
    </submittedName>
</protein>
<reference evidence="6 7" key="1">
    <citation type="submission" date="2024-03" db="EMBL/GenBank/DDBJ databases">
        <title>Actinomycetospora sp. OC33-EN08, a novel actinomycete isolated from wild orchid (Aerides multiflora).</title>
        <authorList>
            <person name="Suriyachadkun C."/>
        </authorList>
    </citation>
    <scope>NUCLEOTIDE SEQUENCE [LARGE SCALE GENOMIC DNA]</scope>
    <source>
        <strain evidence="6 7">OC33-EN08</strain>
    </source>
</reference>
<organism evidence="6 7">
    <name type="scientific">Actinomycetospora aurantiaca</name>
    <dbReference type="NCBI Taxonomy" id="3129233"/>
    <lineage>
        <taxon>Bacteria</taxon>
        <taxon>Bacillati</taxon>
        <taxon>Actinomycetota</taxon>
        <taxon>Actinomycetes</taxon>
        <taxon>Pseudonocardiales</taxon>
        <taxon>Pseudonocardiaceae</taxon>
        <taxon>Actinomycetospora</taxon>
    </lineage>
</organism>
<gene>
    <name evidence="6" type="ORF">WCD74_04365</name>
</gene>
<evidence type="ECO:0000256" key="2">
    <source>
        <dbReference type="ARBA" id="ARBA00022630"/>
    </source>
</evidence>
<dbReference type="InterPro" id="IPR006076">
    <property type="entry name" value="FAD-dep_OxRdtase"/>
</dbReference>
<keyword evidence="7" id="KW-1185">Reference proteome</keyword>
<comment type="cofactor">
    <cofactor evidence="1">
        <name>FAD</name>
        <dbReference type="ChEBI" id="CHEBI:57692"/>
    </cofactor>
</comment>
<keyword evidence="2" id="KW-0285">Flavoprotein</keyword>
<dbReference type="Pfam" id="PF01266">
    <property type="entry name" value="DAO"/>
    <property type="match status" value="1"/>
</dbReference>
<name>A0ABU8MK32_9PSEU</name>
<evidence type="ECO:0000313" key="7">
    <source>
        <dbReference type="Proteomes" id="UP001385809"/>
    </source>
</evidence>
<dbReference type="Gene3D" id="3.30.9.10">
    <property type="entry name" value="D-Amino Acid Oxidase, subunit A, domain 2"/>
    <property type="match status" value="1"/>
</dbReference>
<dbReference type="SUPFAM" id="SSF51905">
    <property type="entry name" value="FAD/NAD(P)-binding domain"/>
    <property type="match status" value="1"/>
</dbReference>